<proteinExistence type="predicted"/>
<organism evidence="4 5">
    <name type="scientific">Punica granatum</name>
    <name type="common">Pomegranate</name>
    <dbReference type="NCBI Taxonomy" id="22663"/>
    <lineage>
        <taxon>Eukaryota</taxon>
        <taxon>Viridiplantae</taxon>
        <taxon>Streptophyta</taxon>
        <taxon>Embryophyta</taxon>
        <taxon>Tracheophyta</taxon>
        <taxon>Spermatophyta</taxon>
        <taxon>Magnoliopsida</taxon>
        <taxon>eudicotyledons</taxon>
        <taxon>Gunneridae</taxon>
        <taxon>Pentapetalae</taxon>
        <taxon>rosids</taxon>
        <taxon>malvids</taxon>
        <taxon>Myrtales</taxon>
        <taxon>Lythraceae</taxon>
        <taxon>Punica</taxon>
    </lineage>
</organism>
<dbReference type="PANTHER" id="PTHR43272:SF90">
    <property type="entry name" value="LONG CHAIN ACYL-COA SYNTHETASE 7, PEROXISOMAL"/>
    <property type="match status" value="1"/>
</dbReference>
<sequence length="286" mass="31223">MEPLSRESSSDESPTQRRLHAIRSHLLPAAAPSDEDDLRSAVQANATSGELVRGDHYSVVLPEELQKGKWNVYRHAVENFCDYKYLGTRIRVDGTVGEYKWMTYGEAGTAREAIGSGLAYYGLSHGMCVGLYFINRPEWVIVDHACSAYSYVSVPLYDTLGPDAVKYVVNHASIQAIFCAPQTLNALLSFISEIPSLQLIVVVGGSDENLPSLPSTLQVKLVSYLKLLSEGRRHLQPYNPPRPEGVATICYTSGTTGTPKGVVLTHGNLIASVAGFCQISKLYPSD</sequence>
<dbReference type="EMBL" id="PGOL01000241">
    <property type="protein sequence ID" value="PKI74065.1"/>
    <property type="molecule type" value="Genomic_DNA"/>
</dbReference>
<dbReference type="Proteomes" id="UP000233551">
    <property type="component" value="Unassembled WGS sequence"/>
</dbReference>
<dbReference type="GO" id="GO:0004467">
    <property type="term" value="F:long-chain fatty acid-CoA ligase activity"/>
    <property type="evidence" value="ECO:0007669"/>
    <property type="project" value="TreeGrafter"/>
</dbReference>
<protein>
    <recommendedName>
        <fullName evidence="3">AMP-dependent synthetase/ligase domain-containing protein</fullName>
    </recommendedName>
</protein>
<keyword evidence="5" id="KW-1185">Reference proteome</keyword>
<evidence type="ECO:0000256" key="2">
    <source>
        <dbReference type="ARBA" id="ARBA00004872"/>
    </source>
</evidence>
<dbReference type="PANTHER" id="PTHR43272">
    <property type="entry name" value="LONG-CHAIN-FATTY-ACID--COA LIGASE"/>
    <property type="match status" value="1"/>
</dbReference>
<reference evidence="4 5" key="1">
    <citation type="submission" date="2017-11" db="EMBL/GenBank/DDBJ databases">
        <title>De-novo sequencing of pomegranate (Punica granatum L.) genome.</title>
        <authorList>
            <person name="Akparov Z."/>
            <person name="Amiraslanov A."/>
            <person name="Hajiyeva S."/>
            <person name="Abbasov M."/>
            <person name="Kaur K."/>
            <person name="Hamwieh A."/>
            <person name="Solovyev V."/>
            <person name="Salamov A."/>
            <person name="Braich B."/>
            <person name="Kosarev P."/>
            <person name="Mahmoud A."/>
            <person name="Hajiyev E."/>
            <person name="Babayeva S."/>
            <person name="Izzatullayeva V."/>
            <person name="Mammadov A."/>
            <person name="Mammadov A."/>
            <person name="Sharifova S."/>
            <person name="Ojaghi J."/>
            <person name="Eynullazada K."/>
            <person name="Bayramov B."/>
            <person name="Abdulazimova A."/>
            <person name="Shahmuradov I."/>
        </authorList>
    </citation>
    <scope>NUCLEOTIDE SEQUENCE [LARGE SCALE GENOMIC DNA]</scope>
    <source>
        <strain evidence="5">cv. AG2017</strain>
        <tissue evidence="4">Leaf</tissue>
    </source>
</reference>
<feature type="non-terminal residue" evidence="4">
    <location>
        <position position="286"/>
    </location>
</feature>
<dbReference type="GO" id="GO:0016020">
    <property type="term" value="C:membrane"/>
    <property type="evidence" value="ECO:0007669"/>
    <property type="project" value="TreeGrafter"/>
</dbReference>
<dbReference type="InterPro" id="IPR042099">
    <property type="entry name" value="ANL_N_sf"/>
</dbReference>
<gene>
    <name evidence="4" type="ORF">CRG98_005543</name>
</gene>
<evidence type="ECO:0000313" key="5">
    <source>
        <dbReference type="Proteomes" id="UP000233551"/>
    </source>
</evidence>
<comment type="caution">
    <text evidence="4">The sequence shown here is derived from an EMBL/GenBank/DDBJ whole genome shotgun (WGS) entry which is preliminary data.</text>
</comment>
<dbReference type="InterPro" id="IPR000873">
    <property type="entry name" value="AMP-dep_synth/lig_dom"/>
</dbReference>
<evidence type="ECO:0000313" key="4">
    <source>
        <dbReference type="EMBL" id="PKI74065.1"/>
    </source>
</evidence>
<comment type="cofactor">
    <cofactor evidence="1">
        <name>Mg(2+)</name>
        <dbReference type="ChEBI" id="CHEBI:18420"/>
    </cofactor>
</comment>
<feature type="domain" description="AMP-dependent synthetase/ligase" evidence="3">
    <location>
        <begin position="93"/>
        <end position="276"/>
    </location>
</feature>
<dbReference type="STRING" id="22663.A0A2I0L013"/>
<dbReference type="GO" id="GO:0005783">
    <property type="term" value="C:endoplasmic reticulum"/>
    <property type="evidence" value="ECO:0007669"/>
    <property type="project" value="TreeGrafter"/>
</dbReference>
<dbReference type="Pfam" id="PF00501">
    <property type="entry name" value="AMP-binding"/>
    <property type="match status" value="1"/>
</dbReference>
<dbReference type="SUPFAM" id="SSF56801">
    <property type="entry name" value="Acetyl-CoA synthetase-like"/>
    <property type="match status" value="1"/>
</dbReference>
<dbReference type="PROSITE" id="PS00455">
    <property type="entry name" value="AMP_BINDING"/>
    <property type="match status" value="1"/>
</dbReference>
<dbReference type="Gene3D" id="3.40.50.12780">
    <property type="entry name" value="N-terminal domain of ligase-like"/>
    <property type="match status" value="1"/>
</dbReference>
<comment type="pathway">
    <text evidence="2">Lipid metabolism; fatty acid metabolism.</text>
</comment>
<dbReference type="AlphaFoldDB" id="A0A2I0L013"/>
<name>A0A2I0L013_PUNGR</name>
<accession>A0A2I0L013</accession>
<evidence type="ECO:0000259" key="3">
    <source>
        <dbReference type="Pfam" id="PF00501"/>
    </source>
</evidence>
<evidence type="ECO:0000256" key="1">
    <source>
        <dbReference type="ARBA" id="ARBA00001946"/>
    </source>
</evidence>
<dbReference type="InterPro" id="IPR020845">
    <property type="entry name" value="AMP-binding_CS"/>
</dbReference>